<feature type="transmembrane region" description="Helical" evidence="1">
    <location>
        <begin position="139"/>
        <end position="159"/>
    </location>
</feature>
<dbReference type="InParanoid" id="A0A2R5GU63"/>
<evidence type="ECO:0000256" key="1">
    <source>
        <dbReference type="SAM" id="Phobius"/>
    </source>
</evidence>
<dbReference type="Proteomes" id="UP000241890">
    <property type="component" value="Unassembled WGS sequence"/>
</dbReference>
<keyword evidence="3" id="KW-1185">Reference proteome</keyword>
<comment type="caution">
    <text evidence="2">The sequence shown here is derived from an EMBL/GenBank/DDBJ whole genome shotgun (WGS) entry which is preliminary data.</text>
</comment>
<feature type="transmembrane region" description="Helical" evidence="1">
    <location>
        <begin position="24"/>
        <end position="50"/>
    </location>
</feature>
<evidence type="ECO:0000313" key="3">
    <source>
        <dbReference type="Proteomes" id="UP000241890"/>
    </source>
</evidence>
<feature type="transmembrane region" description="Helical" evidence="1">
    <location>
        <begin position="62"/>
        <end position="82"/>
    </location>
</feature>
<organism evidence="2 3">
    <name type="scientific">Hondaea fermentalgiana</name>
    <dbReference type="NCBI Taxonomy" id="2315210"/>
    <lineage>
        <taxon>Eukaryota</taxon>
        <taxon>Sar</taxon>
        <taxon>Stramenopiles</taxon>
        <taxon>Bigyra</taxon>
        <taxon>Labyrinthulomycetes</taxon>
        <taxon>Thraustochytrida</taxon>
        <taxon>Thraustochytriidae</taxon>
        <taxon>Hondaea</taxon>
    </lineage>
</organism>
<protein>
    <submittedName>
        <fullName evidence="2">Uncharacterized protein</fullName>
    </submittedName>
</protein>
<feature type="transmembrane region" description="Helical" evidence="1">
    <location>
        <begin position="107"/>
        <end position="132"/>
    </location>
</feature>
<name>A0A2R5GU63_9STRA</name>
<reference evidence="2 3" key="1">
    <citation type="submission" date="2017-12" db="EMBL/GenBank/DDBJ databases">
        <title>Sequencing, de novo assembly and annotation of complete genome of a new Thraustochytrid species, strain FCC1311.</title>
        <authorList>
            <person name="Sedici K."/>
            <person name="Godart F."/>
            <person name="Aiese Cigliano R."/>
            <person name="Sanseverino W."/>
            <person name="Barakat M."/>
            <person name="Ortet P."/>
            <person name="Marechal E."/>
            <person name="Cagnac O."/>
            <person name="Amato A."/>
        </authorList>
    </citation>
    <scope>NUCLEOTIDE SEQUENCE [LARGE SCALE GENOMIC DNA]</scope>
</reference>
<keyword evidence="1" id="KW-0812">Transmembrane</keyword>
<dbReference type="OrthoDB" id="10266130at2759"/>
<sequence length="187" mass="19939">MAEAASDPRARLQSLLLPFVGRWWFPWVVGALSAVNNFVVVLSAPLVVLFMSAVLARPERRALTAIANAAGVTAGAAVLVYLGSASEVFPTFALEDFERTKKLVEEYGAFGCALYSCLPIILHPLIFFALALKVDPAMLIGAIFVGRTIKYLVMAQLAVSGSAYLKLFGSTAVNAATKADESVKKAQ</sequence>
<gene>
    <name evidence="2" type="ORF">FCC1311_106142</name>
</gene>
<dbReference type="AlphaFoldDB" id="A0A2R5GU63"/>
<accession>A0A2R5GU63</accession>
<dbReference type="EMBL" id="BEYU01000191">
    <property type="protein sequence ID" value="GBG34390.1"/>
    <property type="molecule type" value="Genomic_DNA"/>
</dbReference>
<proteinExistence type="predicted"/>
<evidence type="ECO:0000313" key="2">
    <source>
        <dbReference type="EMBL" id="GBG34390.1"/>
    </source>
</evidence>
<keyword evidence="1" id="KW-1133">Transmembrane helix</keyword>
<keyword evidence="1" id="KW-0472">Membrane</keyword>